<reference evidence="2 3" key="1">
    <citation type="journal article" date="2016" name="Nat. Commun.">
        <title>Thousands of microbial genomes shed light on interconnected biogeochemical processes in an aquifer system.</title>
        <authorList>
            <person name="Anantharaman K."/>
            <person name="Brown C.T."/>
            <person name="Hug L.A."/>
            <person name="Sharon I."/>
            <person name="Castelle C.J."/>
            <person name="Probst A.J."/>
            <person name="Thomas B.C."/>
            <person name="Singh A."/>
            <person name="Wilkins M.J."/>
            <person name="Karaoz U."/>
            <person name="Brodie E.L."/>
            <person name="Williams K.H."/>
            <person name="Hubbard S.S."/>
            <person name="Banfield J.F."/>
        </authorList>
    </citation>
    <scope>NUCLEOTIDE SEQUENCE [LARGE SCALE GENOMIC DNA]</scope>
</reference>
<dbReference type="STRING" id="1798664.A3C93_03830"/>
<protein>
    <submittedName>
        <fullName evidence="2">Uncharacterized protein</fullName>
    </submittedName>
</protein>
<comment type="caution">
    <text evidence="2">The sequence shown here is derived from an EMBL/GenBank/DDBJ whole genome shotgun (WGS) entry which is preliminary data.</text>
</comment>
<dbReference type="Proteomes" id="UP000178636">
    <property type="component" value="Unassembled WGS sequence"/>
</dbReference>
<dbReference type="AlphaFoldDB" id="A0A1G2DH56"/>
<evidence type="ECO:0000256" key="1">
    <source>
        <dbReference type="SAM" id="MobiDB-lite"/>
    </source>
</evidence>
<organism evidence="2 3">
    <name type="scientific">Candidatus Lloydbacteria bacterium RIFCSPHIGHO2_02_FULL_54_17</name>
    <dbReference type="NCBI Taxonomy" id="1798664"/>
    <lineage>
        <taxon>Bacteria</taxon>
        <taxon>Candidatus Lloydiibacteriota</taxon>
    </lineage>
</organism>
<evidence type="ECO:0000313" key="2">
    <source>
        <dbReference type="EMBL" id="OGZ13004.1"/>
    </source>
</evidence>
<evidence type="ECO:0000313" key="3">
    <source>
        <dbReference type="Proteomes" id="UP000178636"/>
    </source>
</evidence>
<proteinExistence type="predicted"/>
<name>A0A1G2DH56_9BACT</name>
<feature type="compositionally biased region" description="Basic and acidic residues" evidence="1">
    <location>
        <begin position="248"/>
        <end position="267"/>
    </location>
</feature>
<sequence length="294" mass="33644">MEQTQIQAHRGINPIVIGENKPRVKTDPIEEIFGFIAKAVEFAQWLWIVERIVQLKFRMPSKAVYEALKQCPQFFAGSERNLRKELFEKFRDHILDGLTTENLREYERKFMALVQAASFMGTGEVLRQKVLVTLAYKTANLPLQREVKERVTACERYHGGKYTPEDLAYAGYVLHQVNGALQVWLHPETRDSITRSTVHTERHVPKRGDKRGDRRSEFDAGPAKDLMMNRAGQLIEVRKHKPIVAPTPEERAAKEKAAEAERKRKADAAAAQAAKKKDVEKEKKKNKSGGKDKK</sequence>
<gene>
    <name evidence="2" type="ORF">A3C93_03830</name>
</gene>
<accession>A0A1G2DH56</accession>
<feature type="region of interest" description="Disordered" evidence="1">
    <location>
        <begin position="194"/>
        <end position="294"/>
    </location>
</feature>
<dbReference type="EMBL" id="MHLO01000010">
    <property type="protein sequence ID" value="OGZ13004.1"/>
    <property type="molecule type" value="Genomic_DNA"/>
</dbReference>
<feature type="compositionally biased region" description="Basic and acidic residues" evidence="1">
    <location>
        <begin position="275"/>
        <end position="294"/>
    </location>
</feature>
<feature type="compositionally biased region" description="Basic and acidic residues" evidence="1">
    <location>
        <begin position="194"/>
        <end position="218"/>
    </location>
</feature>